<sequence length="521" mass="58680">MVSLSLESISTQIEAISWRKENLRKAFEQLQPHSSALSFSLQWRDIEHYFDSIKKSIDESFRVLESKAHNQQQQQQLLTKSTPQSQSQVDESIPPQSQIDDESTNAQSPFQSRIDESSSDLESKSQKDESFSDIESEEPRGNLFMLGLFKFQPETETIPEKKTPERQEPGLIDGLRSLIKMNQSSLSTIYDKVTEELKSSADPVKMAFDLIEALDFYKGQRFVLDTLMKIAPEMEITVAEAERKRALKLAGIWKSIMVAFNYSRLLPVAYWKLVTAFELISDVGVDGLFVAFSKFGLKKDRIRYFREFGLEDKASDFIQKLICENRHVAAIEFVFAFKLGDKFPPVTLLEASLKEAKKQAQVIRRNGNGNPHEAYTATKTELRATNLVAEKESIAAKAAPNEQAEKESIAAKAVPKPQLQIGNKRPQPAAEARGNAKTARRKRQRAAKKLTRQLVDHVSSHSYSPGSYGFVEPSAGLAASYDHLGSRLPVGPPVFGESSNQPRSQLMTIWVPNPHYPSYYP</sequence>
<organism evidence="1 2">
    <name type="scientific">Persea americana</name>
    <name type="common">Avocado</name>
    <dbReference type="NCBI Taxonomy" id="3435"/>
    <lineage>
        <taxon>Eukaryota</taxon>
        <taxon>Viridiplantae</taxon>
        <taxon>Streptophyta</taxon>
        <taxon>Embryophyta</taxon>
        <taxon>Tracheophyta</taxon>
        <taxon>Spermatophyta</taxon>
        <taxon>Magnoliopsida</taxon>
        <taxon>Magnoliidae</taxon>
        <taxon>Laurales</taxon>
        <taxon>Lauraceae</taxon>
        <taxon>Persea</taxon>
    </lineage>
</organism>
<proteinExistence type="predicted"/>
<dbReference type="Proteomes" id="UP001234297">
    <property type="component" value="Chromosome 2"/>
</dbReference>
<reference evidence="1 2" key="1">
    <citation type="journal article" date="2022" name="Hortic Res">
        <title>A haplotype resolved chromosomal level avocado genome allows analysis of novel avocado genes.</title>
        <authorList>
            <person name="Nath O."/>
            <person name="Fletcher S.J."/>
            <person name="Hayward A."/>
            <person name="Shaw L.M."/>
            <person name="Masouleh A.K."/>
            <person name="Furtado A."/>
            <person name="Henry R.J."/>
            <person name="Mitter N."/>
        </authorList>
    </citation>
    <scope>NUCLEOTIDE SEQUENCE [LARGE SCALE GENOMIC DNA]</scope>
    <source>
        <strain evidence="2">cv. Hass</strain>
    </source>
</reference>
<evidence type="ECO:0000313" key="1">
    <source>
        <dbReference type="EMBL" id="KAJ8645302.1"/>
    </source>
</evidence>
<keyword evidence="2" id="KW-1185">Reference proteome</keyword>
<gene>
    <name evidence="1" type="ORF">MRB53_007050</name>
</gene>
<comment type="caution">
    <text evidence="1">The sequence shown here is derived from an EMBL/GenBank/DDBJ whole genome shotgun (WGS) entry which is preliminary data.</text>
</comment>
<protein>
    <submittedName>
        <fullName evidence="1">Uncharacterized protein</fullName>
    </submittedName>
</protein>
<name>A0ACC2MJH7_PERAE</name>
<accession>A0ACC2MJH7</accession>
<dbReference type="EMBL" id="CM056810">
    <property type="protein sequence ID" value="KAJ8645302.1"/>
    <property type="molecule type" value="Genomic_DNA"/>
</dbReference>
<evidence type="ECO:0000313" key="2">
    <source>
        <dbReference type="Proteomes" id="UP001234297"/>
    </source>
</evidence>